<accession>A0A0N7L7L3</accession>
<sequence>MNSAGASNVGKGKFCGEGGLPAGFIIKETLKWLGQKYSFKYDHTTQPLMHIHNNVSNRAEPLDSGDIQRYEKFLMRIRT</sequence>
<dbReference type="GeneID" id="36399327"/>
<dbReference type="Proteomes" id="UP000054928">
    <property type="component" value="Unassembled WGS sequence"/>
</dbReference>
<evidence type="ECO:0000313" key="1">
    <source>
        <dbReference type="EMBL" id="CEG47395.1"/>
    </source>
</evidence>
<name>A0A0N7L7L3_PLAHL</name>
<organism evidence="1 2">
    <name type="scientific">Plasmopara halstedii</name>
    <name type="common">Downy mildew of sunflower</name>
    <dbReference type="NCBI Taxonomy" id="4781"/>
    <lineage>
        <taxon>Eukaryota</taxon>
        <taxon>Sar</taxon>
        <taxon>Stramenopiles</taxon>
        <taxon>Oomycota</taxon>
        <taxon>Peronosporomycetes</taxon>
        <taxon>Peronosporales</taxon>
        <taxon>Peronosporaceae</taxon>
        <taxon>Plasmopara</taxon>
    </lineage>
</organism>
<keyword evidence="2" id="KW-1185">Reference proteome</keyword>
<dbReference type="AlphaFoldDB" id="A0A0N7L7L3"/>
<protein>
    <submittedName>
        <fullName evidence="1">Uncharacterized protein</fullName>
    </submittedName>
</protein>
<proteinExistence type="predicted"/>
<reference evidence="2" key="1">
    <citation type="submission" date="2014-09" db="EMBL/GenBank/DDBJ databases">
        <authorList>
            <person name="Sharma Rahul"/>
            <person name="Thines Marco"/>
        </authorList>
    </citation>
    <scope>NUCLEOTIDE SEQUENCE [LARGE SCALE GENOMIC DNA]</scope>
</reference>
<dbReference type="EMBL" id="CCYD01002532">
    <property type="protein sequence ID" value="CEG47395.1"/>
    <property type="molecule type" value="Genomic_DNA"/>
</dbReference>
<dbReference type="RefSeq" id="XP_024583764.1">
    <property type="nucleotide sequence ID" value="XM_024718358.1"/>
</dbReference>
<evidence type="ECO:0000313" key="2">
    <source>
        <dbReference type="Proteomes" id="UP000054928"/>
    </source>
</evidence>